<organism evidence="6 7">
    <name type="scientific">Clostridium sulfidigenes</name>
    <dbReference type="NCBI Taxonomy" id="318464"/>
    <lineage>
        <taxon>Bacteria</taxon>
        <taxon>Bacillati</taxon>
        <taxon>Bacillota</taxon>
        <taxon>Clostridia</taxon>
        <taxon>Eubacteriales</taxon>
        <taxon>Clostridiaceae</taxon>
        <taxon>Clostridium</taxon>
    </lineage>
</organism>
<dbReference type="InterPro" id="IPR032423">
    <property type="entry name" value="AAA_assoc_2"/>
</dbReference>
<evidence type="ECO:0000313" key="6">
    <source>
        <dbReference type="EMBL" id="MBE6061204.1"/>
    </source>
</evidence>
<dbReference type="Gene3D" id="1.10.3710.10">
    <property type="entry name" value="DNA polymerase III clamp loader subunits, C-terminal domain"/>
    <property type="match status" value="1"/>
</dbReference>
<dbReference type="GO" id="GO:0017116">
    <property type="term" value="F:single-stranded DNA helicase activity"/>
    <property type="evidence" value="ECO:0007669"/>
    <property type="project" value="TreeGrafter"/>
</dbReference>
<dbReference type="InterPro" id="IPR051314">
    <property type="entry name" value="AAA_ATPase_RarA/MGS1/WRNIP1"/>
</dbReference>
<dbReference type="GO" id="GO:0008047">
    <property type="term" value="F:enzyme activator activity"/>
    <property type="evidence" value="ECO:0007669"/>
    <property type="project" value="TreeGrafter"/>
</dbReference>
<keyword evidence="4" id="KW-0067">ATP-binding</keyword>
<dbReference type="GO" id="GO:0006261">
    <property type="term" value="P:DNA-templated DNA replication"/>
    <property type="evidence" value="ECO:0007669"/>
    <property type="project" value="TreeGrafter"/>
</dbReference>
<dbReference type="CDD" id="cd00009">
    <property type="entry name" value="AAA"/>
    <property type="match status" value="1"/>
</dbReference>
<name>A0A927WAC6_9CLOT</name>
<dbReference type="EMBL" id="SVCM01000156">
    <property type="protein sequence ID" value="MBE6061204.1"/>
    <property type="molecule type" value="Genomic_DNA"/>
</dbReference>
<dbReference type="FunFam" id="3.40.50.300:FF:000345">
    <property type="entry name" value="AAA family ATPase"/>
    <property type="match status" value="1"/>
</dbReference>
<evidence type="ECO:0000256" key="4">
    <source>
        <dbReference type="ARBA" id="ARBA00022840"/>
    </source>
</evidence>
<reference evidence="6" key="1">
    <citation type="submission" date="2019-04" db="EMBL/GenBank/DDBJ databases">
        <title>Evolution of Biomass-Degrading Anaerobic Consortia Revealed by Metagenomics.</title>
        <authorList>
            <person name="Peng X."/>
        </authorList>
    </citation>
    <scope>NUCLEOTIDE SEQUENCE</scope>
    <source>
        <strain evidence="6">SIG254</strain>
    </source>
</reference>
<dbReference type="PANTHER" id="PTHR13779">
    <property type="entry name" value="WERNER HELICASE-INTERACTING PROTEIN 1 FAMILY MEMBER"/>
    <property type="match status" value="1"/>
</dbReference>
<dbReference type="InterPro" id="IPR003959">
    <property type="entry name" value="ATPase_AAA_core"/>
</dbReference>
<protein>
    <recommendedName>
        <fullName evidence="2">Replication-associated recombination protein A</fullName>
    </recommendedName>
</protein>
<accession>A0A927WAC6</accession>
<evidence type="ECO:0000256" key="2">
    <source>
        <dbReference type="ARBA" id="ARBA00020776"/>
    </source>
</evidence>
<feature type="domain" description="AAA+ ATPase" evidence="5">
    <location>
        <begin position="61"/>
        <end position="177"/>
    </location>
</feature>
<dbReference type="GO" id="GO:0016887">
    <property type="term" value="F:ATP hydrolysis activity"/>
    <property type="evidence" value="ECO:0007669"/>
    <property type="project" value="InterPro"/>
</dbReference>
<dbReference type="Proteomes" id="UP000768462">
    <property type="component" value="Unassembled WGS sequence"/>
</dbReference>
<dbReference type="FunFam" id="1.10.3710.10:FF:000003">
    <property type="entry name" value="ATPase, AAA family protein"/>
    <property type="match status" value="1"/>
</dbReference>
<dbReference type="FunFam" id="1.10.8.60:FF:000029">
    <property type="entry name" value="Replication-associated recombination protein A"/>
    <property type="match status" value="1"/>
</dbReference>
<dbReference type="Gene3D" id="1.20.272.10">
    <property type="match status" value="1"/>
</dbReference>
<comment type="similarity">
    <text evidence="1">Belongs to the AAA ATPase family. RarA/MGS1/WRNIP1 subfamily.</text>
</comment>
<dbReference type="PANTHER" id="PTHR13779:SF7">
    <property type="entry name" value="ATPASE WRNIP1"/>
    <property type="match status" value="1"/>
</dbReference>
<dbReference type="CDD" id="cd18139">
    <property type="entry name" value="HLD_clamp_RarA"/>
    <property type="match status" value="1"/>
</dbReference>
<sequence length="450" mass="50691">MEREYNISLFDLEETKEKNTDLNSNEPLAQRLKPSNLDEFVGQDHILAKDKLLYRSIKGDRITSLIFYGPPGVGKTSLAKIIAKTTKCNYVELNAVTSGIKDIKNVIDEATREISMSGKKTILFIDEIHRFNKTQQDSLLPHVEKGIVTLVGATTENPFFEVNKALLSRSMIFKLELLSKENIVSLLNRALKDRKLGYGSINIKLYKEAEEFICDNAVGDGRRALNALELAVLTTSKREDGIIHITLDVVEECMQKKQVTYDKSGDYHYDIISAFIKSIRGSDPDASVHYLARMLSGGEDPEFIARRLVISASEDIGNADPYALLIANAALNAVKFIGMPEARIPLAQATIYLAGAPKSNASYNAINLALEDIEKKDVGRVPLHLRGNNYSGSNILNEGSRYKYPHDYENHYVRQQYMPKELLKKKYYTPTSMGYEKRIKDRLDTLKNKI</sequence>
<dbReference type="InterPro" id="IPR027417">
    <property type="entry name" value="P-loop_NTPase"/>
</dbReference>
<dbReference type="Gene3D" id="1.10.8.60">
    <property type="match status" value="1"/>
</dbReference>
<dbReference type="InterPro" id="IPR003593">
    <property type="entry name" value="AAA+_ATPase"/>
</dbReference>
<dbReference type="FunFam" id="1.20.272.10:FF:000001">
    <property type="entry name" value="Putative AAA family ATPase"/>
    <property type="match status" value="1"/>
</dbReference>
<comment type="caution">
    <text evidence="6">The sequence shown here is derived from an EMBL/GenBank/DDBJ whole genome shotgun (WGS) entry which is preliminary data.</text>
</comment>
<dbReference type="AlphaFoldDB" id="A0A927WAC6"/>
<dbReference type="Pfam" id="PF12002">
    <property type="entry name" value="MgsA_C"/>
    <property type="match status" value="1"/>
</dbReference>
<dbReference type="GO" id="GO:0005524">
    <property type="term" value="F:ATP binding"/>
    <property type="evidence" value="ECO:0007669"/>
    <property type="project" value="UniProtKB-KW"/>
</dbReference>
<dbReference type="Pfam" id="PF00004">
    <property type="entry name" value="AAA"/>
    <property type="match status" value="1"/>
</dbReference>
<keyword evidence="3" id="KW-0547">Nucleotide-binding</keyword>
<gene>
    <name evidence="6" type="ORF">E7215_13680</name>
</gene>
<proteinExistence type="inferred from homology"/>
<dbReference type="SUPFAM" id="SSF48019">
    <property type="entry name" value="post-AAA+ oligomerization domain-like"/>
    <property type="match status" value="1"/>
</dbReference>
<evidence type="ECO:0000313" key="7">
    <source>
        <dbReference type="Proteomes" id="UP000768462"/>
    </source>
</evidence>
<evidence type="ECO:0000259" key="5">
    <source>
        <dbReference type="SMART" id="SM00382"/>
    </source>
</evidence>
<dbReference type="Gene3D" id="3.40.50.300">
    <property type="entry name" value="P-loop containing nucleotide triphosphate hydrolases"/>
    <property type="match status" value="1"/>
</dbReference>
<dbReference type="InterPro" id="IPR008921">
    <property type="entry name" value="DNA_pol3_clamp-load_cplx_C"/>
</dbReference>
<dbReference type="SUPFAM" id="SSF52540">
    <property type="entry name" value="P-loop containing nucleoside triphosphate hydrolases"/>
    <property type="match status" value="1"/>
</dbReference>
<dbReference type="InterPro" id="IPR021886">
    <property type="entry name" value="MgsA_C"/>
</dbReference>
<evidence type="ECO:0000256" key="3">
    <source>
        <dbReference type="ARBA" id="ARBA00022741"/>
    </source>
</evidence>
<dbReference type="Pfam" id="PF16193">
    <property type="entry name" value="AAA_assoc_2"/>
    <property type="match status" value="1"/>
</dbReference>
<dbReference type="GO" id="GO:0003677">
    <property type="term" value="F:DNA binding"/>
    <property type="evidence" value="ECO:0007669"/>
    <property type="project" value="InterPro"/>
</dbReference>
<evidence type="ECO:0000256" key="1">
    <source>
        <dbReference type="ARBA" id="ARBA00008959"/>
    </source>
</evidence>
<dbReference type="SMART" id="SM00382">
    <property type="entry name" value="AAA"/>
    <property type="match status" value="1"/>
</dbReference>
<dbReference type="GO" id="GO:0000731">
    <property type="term" value="P:DNA synthesis involved in DNA repair"/>
    <property type="evidence" value="ECO:0007669"/>
    <property type="project" value="TreeGrafter"/>
</dbReference>